<reference evidence="2 3" key="1">
    <citation type="submission" date="2020-03" db="EMBL/GenBank/DDBJ databases">
        <title>Genomic Encyclopedia of Type Strains, Phase IV (KMG-IV): sequencing the most valuable type-strain genomes for metagenomic binning, comparative biology and taxonomic classification.</title>
        <authorList>
            <person name="Goeker M."/>
        </authorList>
    </citation>
    <scope>NUCLEOTIDE SEQUENCE [LARGE SCALE GENOMIC DNA]</scope>
    <source>
        <strain evidence="2 3">DSM 4733</strain>
    </source>
</reference>
<gene>
    <name evidence="2" type="ORF">FHR20_001570</name>
</gene>
<evidence type="ECO:0000259" key="1">
    <source>
        <dbReference type="SMART" id="SM00912"/>
    </source>
</evidence>
<evidence type="ECO:0000313" key="3">
    <source>
        <dbReference type="Proteomes" id="UP000564677"/>
    </source>
</evidence>
<accession>A0A7X5UYN4</accession>
<proteinExistence type="predicted"/>
<dbReference type="RefSeq" id="WP_167298961.1">
    <property type="nucleotide sequence ID" value="NZ_JAASQV010000001.1"/>
</dbReference>
<dbReference type="InterPro" id="IPR011050">
    <property type="entry name" value="Pectin_lyase_fold/virulence"/>
</dbReference>
<dbReference type="NCBIfam" id="TIGR01901">
    <property type="entry name" value="adhes_NPXG"/>
    <property type="match status" value="1"/>
</dbReference>
<comment type="caution">
    <text evidence="2">The sequence shown here is derived from an EMBL/GenBank/DDBJ whole genome shotgun (WGS) entry which is preliminary data.</text>
</comment>
<dbReference type="Pfam" id="PF18657">
    <property type="entry name" value="YDG"/>
    <property type="match status" value="28"/>
</dbReference>
<dbReference type="Proteomes" id="UP000564677">
    <property type="component" value="Unassembled WGS sequence"/>
</dbReference>
<dbReference type="SUPFAM" id="SSF51126">
    <property type="entry name" value="Pectin lyase-like"/>
    <property type="match status" value="1"/>
</dbReference>
<dbReference type="InterPro" id="IPR012334">
    <property type="entry name" value="Pectin_lyas_fold"/>
</dbReference>
<evidence type="ECO:0000313" key="2">
    <source>
        <dbReference type="EMBL" id="NIJ64639.1"/>
    </source>
</evidence>
<dbReference type="Gene3D" id="2.160.20.10">
    <property type="entry name" value="Single-stranded right-handed beta-helix, Pectin lyase-like"/>
    <property type="match status" value="1"/>
</dbReference>
<dbReference type="InterPro" id="IPR008638">
    <property type="entry name" value="FhaB/CdiA-like_TPS"/>
</dbReference>
<keyword evidence="3" id="KW-1185">Reference proteome</keyword>
<name>A0A7X5UYN4_9SPHN</name>
<dbReference type="SMART" id="SM00912">
    <property type="entry name" value="Haemagg_act"/>
    <property type="match status" value="1"/>
</dbReference>
<organism evidence="2 3">
    <name type="scientific">Sphingomonas leidyi</name>
    <dbReference type="NCBI Taxonomy" id="68569"/>
    <lineage>
        <taxon>Bacteria</taxon>
        <taxon>Pseudomonadati</taxon>
        <taxon>Pseudomonadota</taxon>
        <taxon>Alphaproteobacteria</taxon>
        <taxon>Sphingomonadales</taxon>
        <taxon>Sphingomonadaceae</taxon>
        <taxon>Sphingomonas</taxon>
    </lineage>
</organism>
<feature type="domain" description="Filamentous haemagglutinin FhaB/tRNA nuclease CdiA-like TPS" evidence="1">
    <location>
        <begin position="1"/>
        <end position="89"/>
    </location>
</feature>
<sequence>MTITQSSDRGVIDWHDFSIAADHQVSILNGSGATLNRVNGGTLSRIDGMLTATGSVYLMNPHGVVVGPGGQVITGGSFIASTRAIDGDVFMAGGALTAKGSSDGAIVNAGSIVSRTGSVVMIARAVENSGSIVAGQGHVTLAAADEVLLAATDGKSDGIYVSIAGGRGDVTQTGRIEAASVALRAVNGNIFALAGNRDGLIQATGSATIDGQLWLTAPQGKVEVSGTLKAVNADGSGGRIGVNGHEIILAGTANLSAVGTRGGQVLVGTSGYGTGEGLAYSTAIADGARISTGGPGGGGLIETSGHRFDLGAATILPGAGGTWLIDPDDLVIDAAAATGIVTSLNAGGSTVMVQTTAGGTGGVGDITVASPIVWTQPTGNLTIDAYRNIAINAAITGPGDITLNARGALSVGAAVSGRAVLAQIAGAVTINAGGSLSGTGNVDIVGASFTNLAGAGAVSSSGGTWSIVSDDAANSSDGGLTPDYYLYDYLNATGAPTTGNSRKYREAPSVSFTLGAVTKTYDGTPDIVLGASNVNLTGLVNGDDFTLDGVYASKNAGNGIEVTASNFLANRGGVPVYGYSVTTPMVTAAVGTIDRAALTAGIIGTPTKTYNATTAVALTSANFQLTGVVSGESITITGAASAAYDSAGAGSRTVNATLQAPNFSAGSGTLLTNYILPTTATGAGLINAAKILISGVTANDKIYDGNTTALLNTARATIFGVVPGDTVTLDAAGATGVFATKNVGNAIAVTGTGFVLSGASAGNYVISQPTGLAANITPRDILVTGLVANDKVYDGTRFASVNADGLVISGIVVGDDVIPVAGTGAQIAFAQKDVGNAIGVTISGIGLGGVDGGNYNLNFASNLAANITPRPLTISGNAMLTKVYDGTTNAVVDSSQVGLGNLVAGESIFITQASGVNYASKNVGIWNVDVALNPSDYQAGPNTLLSNYILPTLGTIQGEITPAPLHITIIGNPTKTYDGNNSASLGPSNYQVDGFITGEGAAVNQPNGTYASSDAGVWTVTSVLNGGNFDPFAGTLMSNYYIPATATGLGTIVRRNLGPGVIYVDITGNPTKIYDGNNIATLVPGDYTLGGFIAGEGAIITQTVGQYGGIDAGPQAVTVQLAPGDFNPSPGTNLNNYTLPTVATGIGTILKAPLSIAITGNPTRVYNGQTRIGLTNDVFTITGVVAGESVTVTPGNIGNFDSDDAGNRTLTVNFPSQANFIAGANTLLTNYTLPTVATGPGTITPAPLNVLNVSALNKVYDRTTAAQLTGAASLFGVISGDDVVLSSVGSTGTFATANVGNGIAVTVAGYTISGADAANYQLFQPSGITANITRRGLTIAGLIANDKLYDGNTTATLGGSPVLVGVLGGDTVMLDGAASTGSFLQSNVGADLRVNIGGFTIAGAQAGNYSLSQPTGLTADINPVTLIGTITGNPTKTYDGTRSVSLGAGNYSLTGFIAGEGGSIAQSAGAAYDSADAGGRTVTATLVVSDFVANAGTLLSNYILPGTISGAGTINQAILTAVIVGNPTKVYDATTVATLGASNYELDGFVAGEGATVNQTVGAYGEKNVGTRGVTATLGAGDFTANSGTLLSNYLLPVSAAGTGTITRAQLQVIGILANDKVYDGATVATLNSAGGGLSGLLGSDVVTLVSGGASGTFATKNVGTNIAVTATGYGITGIDALNYTLLQPTGLAANITEATISLASVIKVYDATTGLPTANSAYTLSGVVAGDTVFVNAAGITGNYADKNVGTGKGVTVSGVAIGGADAANYTIATTATNQNIGIITPARLDVVGAVAQRKTYDRTTTAQIDNTNTALATVYAGDLVTLNLTSTGNFNNANAGTNKPVSATGYSISGADAGNYQLFQPVGLSATIDPRQVFLIAVRRDYTGDVTLPTDASGYLFDGVIAGDTVSANLAGIGGAYADKNVAGSLSGTTVNNGIPVTVTGLMLGGASAGNYFVDPTVASQPIGIIDPKQLIATIVNNPTKTYDGNDVATLATGNYQITGFVAGEGATINQTLGTYGSVNAGTRSVTATLTAGNFDVAGATALSNYILPTSATGNGTIDPRMLTVSGVIASNKIYDGNTVATLNNAGATLNNVVPGDTVVLNSSTATGQFATKNVGTGIIVTASGYTLDDNSFGNYTLQQPAGLSANITQALLTLTGVTKVYDGTIALPGTAVAYTLSGIVPGDTVTIDTAAAVASGSYGDKNVNTAILVSIGNLQLTGADSGNYSIAPSITNLGIGTITRAPLTAAIIGTPTRTYDGTTGAALLSSNYQLTGFVAGESGTVSQTVGSYNSPDVLTAATVTANINGFIVAGTGTDLNNYDLPTSASGAGMINPAALTIAIIGSPTKIYDGNTAAALAGANYQLTGFFLSEGATVTQTAGSYDGANAGGHTVTTTLAAGDFTANAGTLLSNYVLPTSASGAGQIDQRALTAAVIGTPTKTYDGNTIATLLSSNYQLTGFVTGEGATITRTGGTYAAANAGNQLVTVSLAAGDFAANPGTLLSNYVLPGVATGPGLISRAVLTALVIGNPSRVYDGTDDAILAGTNYQLTGFVTGEGATVTRTAGSYDSVNAGSRTVDVLLAAGDFTANAGTDLANYVLPTMATGAGTITQAMLTAAIINTPTKIYDGNAIATLTSTNFGLTGFVSGEGAVVTRTSGAYSSANAGSRNVTTNLLASDFTASGGTLLSNYTLPTSASGAGLINQRALTAAVTGVPEKVYDGTNLATLTSANYQLTGFVAGEGATVTQTSGTYASSDAGFRQVTVGLGAGDFVANSGTLLSNYTLPVGASGAGLITRATLTALIIGNPTKVYDGTIGMQITSANYQLLGFVSGQGATVTETTARYNIADAGVRTILASLGSADFVANPGTLLTNYILPVSASGIGTIDRAMLTAAIVGNPTKVYDGSTTATLTSANYQLTGFIGSEGATVTQTAGTYGGADAGTWTVMAGLSAGDFTANSGTLLSNYVLPLSASGTGTIIQAQILAGIIGTPNKVYDGTDIATLLSSNYQLTGFVAGEGATVTRTIGTYASANAGSRAVNATLTSGDFTANAGTNLANYILPTSATGPGLISQAALTAIVIGMPTKAYDGTTLATLNSGNYQLGGFASGEGAVVSQGTGSYASSNAGSWLVTALLGSGDITANAGTDLANYILPTSAMGPGTINRAMLTAAIIGNPTRIYNGTTAAALTAANYQLTGFIAGEGATIAQATGNYDTPNAGARTVTAILASQDFAANAGTLLGNYVLPVSASGAGQIDRALLTAAIVNTPTKTYDGTTLATLTAGNFALTGFVAGEGAMVTRNAGIYSSANAGARTVTTSLVVSDFAANQGTLLSNYILPAGATGAGLINRADLVVTVTGNPTKPFDGNTSATLGAWDFTIGGFVPGEGAIITETHGNYASARPGTHQVSVSLDPGDYSASQGTLLSNYNLPSVAVGPGEITRSGTACAVPYAADCELNGLAQLFGVPRFYIPYPSAYTPYFARTNGLAGLPGVLREASVTPIPGGLLIRTGMPTINSPEAILMQGEAGKTFTILFPPEQTPAPLDLEETKP</sequence>
<protein>
    <submittedName>
        <fullName evidence="2">Filamentous hemagglutinin family protein</fullName>
    </submittedName>
</protein>
<dbReference type="EMBL" id="JAASQV010000001">
    <property type="protein sequence ID" value="NIJ64639.1"/>
    <property type="molecule type" value="Genomic_DNA"/>
</dbReference>
<dbReference type="InterPro" id="IPR041248">
    <property type="entry name" value="YDG"/>
</dbReference>